<feature type="region of interest" description="Disordered" evidence="1">
    <location>
        <begin position="1"/>
        <end position="39"/>
    </location>
</feature>
<dbReference type="AlphaFoldDB" id="A0A6A5X845"/>
<dbReference type="EMBL" id="ML978080">
    <property type="protein sequence ID" value="KAF2008924.1"/>
    <property type="molecule type" value="Genomic_DNA"/>
</dbReference>
<dbReference type="RefSeq" id="XP_033377263.1">
    <property type="nucleotide sequence ID" value="XM_033526280.1"/>
</dbReference>
<organism evidence="2 3">
    <name type="scientific">Aaosphaeria arxii CBS 175.79</name>
    <dbReference type="NCBI Taxonomy" id="1450172"/>
    <lineage>
        <taxon>Eukaryota</taxon>
        <taxon>Fungi</taxon>
        <taxon>Dikarya</taxon>
        <taxon>Ascomycota</taxon>
        <taxon>Pezizomycotina</taxon>
        <taxon>Dothideomycetes</taxon>
        <taxon>Pleosporomycetidae</taxon>
        <taxon>Pleosporales</taxon>
        <taxon>Pleosporales incertae sedis</taxon>
        <taxon>Aaosphaeria</taxon>
    </lineage>
</organism>
<sequence length="214" mass="23954">MSSPAESAGSGPLPRSSSEQERVDAKDNNDPKTLRRSKAKARDKCMEFTECLHHDVTMAGKLELKFSYKIRSVCGAAGKPLHLVSQIMYFKGEPEPKPDLVFDLTPDSGLFGAWRKLAEDGVDGAMYWHTHSILFRYINASETDSNNQLELIRSDIPDGNTYLATADWSKPDGIKIIPGDKHLVLYPGYGKMDIDKVKDEDTNMDEDENLDEEL</sequence>
<name>A0A6A5X845_9PLEO</name>
<dbReference type="GeneID" id="54283677"/>
<evidence type="ECO:0000313" key="3">
    <source>
        <dbReference type="Proteomes" id="UP000799778"/>
    </source>
</evidence>
<reference evidence="2" key="1">
    <citation type="journal article" date="2020" name="Stud. Mycol.">
        <title>101 Dothideomycetes genomes: a test case for predicting lifestyles and emergence of pathogens.</title>
        <authorList>
            <person name="Haridas S."/>
            <person name="Albert R."/>
            <person name="Binder M."/>
            <person name="Bloem J."/>
            <person name="Labutti K."/>
            <person name="Salamov A."/>
            <person name="Andreopoulos B."/>
            <person name="Baker S."/>
            <person name="Barry K."/>
            <person name="Bills G."/>
            <person name="Bluhm B."/>
            <person name="Cannon C."/>
            <person name="Castanera R."/>
            <person name="Culley D."/>
            <person name="Daum C."/>
            <person name="Ezra D."/>
            <person name="Gonzalez J."/>
            <person name="Henrissat B."/>
            <person name="Kuo A."/>
            <person name="Liang C."/>
            <person name="Lipzen A."/>
            <person name="Lutzoni F."/>
            <person name="Magnuson J."/>
            <person name="Mondo S."/>
            <person name="Nolan M."/>
            <person name="Ohm R."/>
            <person name="Pangilinan J."/>
            <person name="Park H.-J."/>
            <person name="Ramirez L."/>
            <person name="Alfaro M."/>
            <person name="Sun H."/>
            <person name="Tritt A."/>
            <person name="Yoshinaga Y."/>
            <person name="Zwiers L.-H."/>
            <person name="Turgeon B."/>
            <person name="Goodwin S."/>
            <person name="Spatafora J."/>
            <person name="Crous P."/>
            <person name="Grigoriev I."/>
        </authorList>
    </citation>
    <scope>NUCLEOTIDE SEQUENCE</scope>
    <source>
        <strain evidence="2">CBS 175.79</strain>
    </source>
</reference>
<keyword evidence="3" id="KW-1185">Reference proteome</keyword>
<accession>A0A6A5X845</accession>
<gene>
    <name evidence="2" type="ORF">BU24DRAFT_415288</name>
</gene>
<evidence type="ECO:0000313" key="2">
    <source>
        <dbReference type="EMBL" id="KAF2008924.1"/>
    </source>
</evidence>
<dbReference type="Proteomes" id="UP000799778">
    <property type="component" value="Unassembled WGS sequence"/>
</dbReference>
<feature type="compositionally biased region" description="Basic and acidic residues" evidence="1">
    <location>
        <begin position="18"/>
        <end position="33"/>
    </location>
</feature>
<evidence type="ECO:0000256" key="1">
    <source>
        <dbReference type="SAM" id="MobiDB-lite"/>
    </source>
</evidence>
<proteinExistence type="predicted"/>
<protein>
    <submittedName>
        <fullName evidence="2">Uncharacterized protein</fullName>
    </submittedName>
</protein>